<dbReference type="EMBL" id="JACGWO010000005">
    <property type="protein sequence ID" value="KAK4426569.1"/>
    <property type="molecule type" value="Genomic_DNA"/>
</dbReference>
<dbReference type="Proteomes" id="UP001293254">
    <property type="component" value="Unassembled WGS sequence"/>
</dbReference>
<evidence type="ECO:0000313" key="3">
    <source>
        <dbReference type="Proteomes" id="UP001293254"/>
    </source>
</evidence>
<sequence>MALLSSPIMLLERVSPLSTTQDASVYGDSTKSGAPEVQFRADGSGPEKDLMAQTNVPLSLGQNRPEDASKEGLGFTSSDYSPVGGHRYFLEYTGSSSYSASGNETQFDLVSILISL</sequence>
<evidence type="ECO:0000256" key="1">
    <source>
        <dbReference type="SAM" id="MobiDB-lite"/>
    </source>
</evidence>
<keyword evidence="3" id="KW-1185">Reference proteome</keyword>
<comment type="caution">
    <text evidence="2">The sequence shown here is derived from an EMBL/GenBank/DDBJ whole genome shotgun (WGS) entry which is preliminary data.</text>
</comment>
<reference evidence="2" key="1">
    <citation type="submission" date="2020-06" db="EMBL/GenBank/DDBJ databases">
        <authorList>
            <person name="Li T."/>
            <person name="Hu X."/>
            <person name="Zhang T."/>
            <person name="Song X."/>
            <person name="Zhang H."/>
            <person name="Dai N."/>
            <person name="Sheng W."/>
            <person name="Hou X."/>
            <person name="Wei L."/>
        </authorList>
    </citation>
    <scope>NUCLEOTIDE SEQUENCE</scope>
    <source>
        <strain evidence="2">3651</strain>
        <tissue evidence="2">Leaf</tissue>
    </source>
</reference>
<organism evidence="2 3">
    <name type="scientific">Sesamum alatum</name>
    <dbReference type="NCBI Taxonomy" id="300844"/>
    <lineage>
        <taxon>Eukaryota</taxon>
        <taxon>Viridiplantae</taxon>
        <taxon>Streptophyta</taxon>
        <taxon>Embryophyta</taxon>
        <taxon>Tracheophyta</taxon>
        <taxon>Spermatophyta</taxon>
        <taxon>Magnoliopsida</taxon>
        <taxon>eudicotyledons</taxon>
        <taxon>Gunneridae</taxon>
        <taxon>Pentapetalae</taxon>
        <taxon>asterids</taxon>
        <taxon>lamiids</taxon>
        <taxon>Lamiales</taxon>
        <taxon>Pedaliaceae</taxon>
        <taxon>Sesamum</taxon>
    </lineage>
</organism>
<accession>A0AAE1YAQ3</accession>
<proteinExistence type="predicted"/>
<name>A0AAE1YAQ3_9LAMI</name>
<gene>
    <name evidence="2" type="ORF">Salat_1425500</name>
</gene>
<feature type="compositionally biased region" description="Polar residues" evidence="1">
    <location>
        <begin position="21"/>
        <end position="32"/>
    </location>
</feature>
<protein>
    <submittedName>
        <fullName evidence="2">Uncharacterized protein</fullName>
    </submittedName>
</protein>
<feature type="region of interest" description="Disordered" evidence="1">
    <location>
        <begin position="21"/>
        <end position="51"/>
    </location>
</feature>
<evidence type="ECO:0000313" key="2">
    <source>
        <dbReference type="EMBL" id="KAK4426569.1"/>
    </source>
</evidence>
<dbReference type="AlphaFoldDB" id="A0AAE1YAQ3"/>
<reference evidence="2" key="2">
    <citation type="journal article" date="2024" name="Plant">
        <title>Genomic evolution and insights into agronomic trait innovations of Sesamum species.</title>
        <authorList>
            <person name="Miao H."/>
            <person name="Wang L."/>
            <person name="Qu L."/>
            <person name="Liu H."/>
            <person name="Sun Y."/>
            <person name="Le M."/>
            <person name="Wang Q."/>
            <person name="Wei S."/>
            <person name="Zheng Y."/>
            <person name="Lin W."/>
            <person name="Duan Y."/>
            <person name="Cao H."/>
            <person name="Xiong S."/>
            <person name="Wang X."/>
            <person name="Wei L."/>
            <person name="Li C."/>
            <person name="Ma Q."/>
            <person name="Ju M."/>
            <person name="Zhao R."/>
            <person name="Li G."/>
            <person name="Mu C."/>
            <person name="Tian Q."/>
            <person name="Mei H."/>
            <person name="Zhang T."/>
            <person name="Gao T."/>
            <person name="Zhang H."/>
        </authorList>
    </citation>
    <scope>NUCLEOTIDE SEQUENCE</scope>
    <source>
        <strain evidence="2">3651</strain>
    </source>
</reference>